<dbReference type="SUPFAM" id="SSF53756">
    <property type="entry name" value="UDP-Glycosyltransferase/glycogen phosphorylase"/>
    <property type="match status" value="1"/>
</dbReference>
<dbReference type="Gene3D" id="3.40.50.2000">
    <property type="entry name" value="Glycogen Phosphorylase B"/>
    <property type="match status" value="2"/>
</dbReference>
<dbReference type="InterPro" id="IPR007235">
    <property type="entry name" value="Glyco_trans_28_C"/>
</dbReference>
<evidence type="ECO:0000313" key="3">
    <source>
        <dbReference type="Proteomes" id="UP001500842"/>
    </source>
</evidence>
<comment type="caution">
    <text evidence="2">The sequence shown here is derived from an EMBL/GenBank/DDBJ whole genome shotgun (WGS) entry which is preliminary data.</text>
</comment>
<protein>
    <submittedName>
        <fullName evidence="2">Glycosyltransferase</fullName>
    </submittedName>
</protein>
<dbReference type="PROSITE" id="PS51257">
    <property type="entry name" value="PROKAR_LIPOPROTEIN"/>
    <property type="match status" value="1"/>
</dbReference>
<sequence>MRTRPATGPVLLACSCGGHFTELELLVESHGIDLADRHWAVPRHPQTVHRLEGHDDVTWMPRIYSRDLAGAWRNLRQAFALHRRLRPSRVVTTGAAQAVPHLLAAACHRTPITYVESVARLDGPSLTGRLAARLPRAQLLAPRAGWGGRWTEAADAFSAFVAAPLEPAPAVSSAVVALGGENFPFPRAVRQVESALRGVAITWQVGSTDLADGVVRNQWLSPSDLEDAMAASSVVITHGGAGSILTSLAAGRVPVVLPRTAEHGEACDDHQVRMTESLEQRGLAVMVHGDEQLDLEHVRRAASLQVSRLARLADPTELAPELVA</sequence>
<keyword evidence="3" id="KW-1185">Reference proteome</keyword>
<dbReference type="PANTHER" id="PTHR21015:SF22">
    <property type="entry name" value="GLYCOSYLTRANSFERASE"/>
    <property type="match status" value="1"/>
</dbReference>
<evidence type="ECO:0000313" key="2">
    <source>
        <dbReference type="EMBL" id="GAA1529196.1"/>
    </source>
</evidence>
<dbReference type="RefSeq" id="WP_344112950.1">
    <property type="nucleotide sequence ID" value="NZ_BAAAOR010000026.1"/>
</dbReference>
<gene>
    <name evidence="2" type="ORF">GCM10009788_35810</name>
</gene>
<proteinExistence type="predicted"/>
<dbReference type="PANTHER" id="PTHR21015">
    <property type="entry name" value="UDP-N-ACETYLGLUCOSAMINE--N-ACETYLMURAMYL-(PENTAPEPTIDE) PYROPHOSPHORYL-UNDECAPRENOL N-ACETYLGLUCOSAMINE TRANSFERASE 1"/>
    <property type="match status" value="1"/>
</dbReference>
<organism evidence="2 3">
    <name type="scientific">Nocardioides humi</name>
    <dbReference type="NCBI Taxonomy" id="449461"/>
    <lineage>
        <taxon>Bacteria</taxon>
        <taxon>Bacillati</taxon>
        <taxon>Actinomycetota</taxon>
        <taxon>Actinomycetes</taxon>
        <taxon>Propionibacteriales</taxon>
        <taxon>Nocardioidaceae</taxon>
        <taxon>Nocardioides</taxon>
    </lineage>
</organism>
<dbReference type="Proteomes" id="UP001500842">
    <property type="component" value="Unassembled WGS sequence"/>
</dbReference>
<dbReference type="EMBL" id="BAAAOR010000026">
    <property type="protein sequence ID" value="GAA1529196.1"/>
    <property type="molecule type" value="Genomic_DNA"/>
</dbReference>
<accession>A0ABN2AYS5</accession>
<evidence type="ECO:0000259" key="1">
    <source>
        <dbReference type="Pfam" id="PF04101"/>
    </source>
</evidence>
<dbReference type="Pfam" id="PF04101">
    <property type="entry name" value="Glyco_tran_28_C"/>
    <property type="match status" value="1"/>
</dbReference>
<reference evidence="2 3" key="1">
    <citation type="journal article" date="2019" name="Int. J. Syst. Evol. Microbiol.">
        <title>The Global Catalogue of Microorganisms (GCM) 10K type strain sequencing project: providing services to taxonomists for standard genome sequencing and annotation.</title>
        <authorList>
            <consortium name="The Broad Institute Genomics Platform"/>
            <consortium name="The Broad Institute Genome Sequencing Center for Infectious Disease"/>
            <person name="Wu L."/>
            <person name="Ma J."/>
        </authorList>
    </citation>
    <scope>NUCLEOTIDE SEQUENCE [LARGE SCALE GENOMIC DNA]</scope>
    <source>
        <strain evidence="2 3">JCM 14942</strain>
    </source>
</reference>
<name>A0ABN2AYS5_9ACTN</name>
<feature type="domain" description="Glycosyl transferase family 28 C-terminal" evidence="1">
    <location>
        <begin position="224"/>
        <end position="284"/>
    </location>
</feature>